<accession>A0A0F3RQE2</accession>
<dbReference type="PANTHER" id="PTHR34383">
    <property type="entry name" value="POLYPHOSPHATE:AMP PHOSPHOTRANSFERASE-RELATED"/>
    <property type="match status" value="1"/>
</dbReference>
<dbReference type="NCBIfam" id="TIGR03709">
    <property type="entry name" value="PPK2_rel_1"/>
    <property type="match status" value="1"/>
</dbReference>
<keyword evidence="1 4" id="KW-0808">Transferase</keyword>
<dbReference type="SUPFAM" id="SSF52540">
    <property type="entry name" value="P-loop containing nucleoside triphosphate hydrolases"/>
    <property type="match status" value="1"/>
</dbReference>
<dbReference type="AlphaFoldDB" id="A0A0F3RQE2"/>
<name>A0A0F3RQE2_9LACO</name>
<evidence type="ECO:0000256" key="2">
    <source>
        <dbReference type="ARBA" id="ARBA00022777"/>
    </source>
</evidence>
<dbReference type="InterPro" id="IPR022300">
    <property type="entry name" value="PPK2-rel_1"/>
</dbReference>
<dbReference type="GO" id="GO:0008976">
    <property type="term" value="F:polyphosphate kinase activity"/>
    <property type="evidence" value="ECO:0007669"/>
    <property type="project" value="InterPro"/>
</dbReference>
<dbReference type="InterPro" id="IPR022488">
    <property type="entry name" value="PPK2-related"/>
</dbReference>
<dbReference type="Pfam" id="PF03976">
    <property type="entry name" value="PPK2"/>
    <property type="match status" value="1"/>
</dbReference>
<comment type="caution">
    <text evidence="4">The sequence shown here is derived from an EMBL/GenBank/DDBJ whole genome shotgun (WGS) entry which is preliminary data.</text>
</comment>
<dbReference type="InterPro" id="IPR027417">
    <property type="entry name" value="P-loop_NTPase"/>
</dbReference>
<dbReference type="GO" id="GO:0006797">
    <property type="term" value="P:polyphosphate metabolic process"/>
    <property type="evidence" value="ECO:0007669"/>
    <property type="project" value="InterPro"/>
</dbReference>
<dbReference type="PIRSF" id="PIRSF028756">
    <property type="entry name" value="PPK2_prd"/>
    <property type="match status" value="1"/>
</dbReference>
<evidence type="ECO:0000259" key="3">
    <source>
        <dbReference type="Pfam" id="PF03976"/>
    </source>
</evidence>
<evidence type="ECO:0000313" key="5">
    <source>
        <dbReference type="Proteomes" id="UP000033491"/>
    </source>
</evidence>
<organism evidence="4 5">
    <name type="scientific">Levilactobacillus spicheri</name>
    <dbReference type="NCBI Taxonomy" id="216463"/>
    <lineage>
        <taxon>Bacteria</taxon>
        <taxon>Bacillati</taxon>
        <taxon>Bacillota</taxon>
        <taxon>Bacilli</taxon>
        <taxon>Lactobacillales</taxon>
        <taxon>Lactobacillaceae</taxon>
        <taxon>Levilactobacillus</taxon>
    </lineage>
</organism>
<reference evidence="4 5" key="1">
    <citation type="submission" date="2015-03" db="EMBL/GenBank/DDBJ databases">
        <authorList>
            <person name="Zheng J."/>
            <person name="Ganezle M."/>
        </authorList>
    </citation>
    <scope>NUCLEOTIDE SEQUENCE [LARGE SCALE GENOMIC DNA]</scope>
    <source>
        <strain evidence="4 5">LP38</strain>
    </source>
</reference>
<proteinExistence type="predicted"/>
<dbReference type="PATRIC" id="fig|216463.3.peg.1255"/>
<dbReference type="Proteomes" id="UP000033491">
    <property type="component" value="Unassembled WGS sequence"/>
</dbReference>
<feature type="domain" description="Polyphosphate kinase-2-related" evidence="3">
    <location>
        <begin position="33"/>
        <end position="265"/>
    </location>
</feature>
<gene>
    <name evidence="4" type="ORF">VC81_09990</name>
</gene>
<dbReference type="Gene3D" id="3.40.50.300">
    <property type="entry name" value="P-loop containing nucleotide triphosphate hydrolases"/>
    <property type="match status" value="1"/>
</dbReference>
<evidence type="ECO:0000313" key="4">
    <source>
        <dbReference type="EMBL" id="KJW12216.1"/>
    </source>
</evidence>
<dbReference type="PANTHER" id="PTHR34383:SF3">
    <property type="entry name" value="POLYPHOSPHATE:AMP PHOSPHOTRANSFERASE"/>
    <property type="match status" value="1"/>
</dbReference>
<dbReference type="EMBL" id="JZCR01000021">
    <property type="protein sequence ID" value="KJW12216.1"/>
    <property type="molecule type" value="Genomic_DNA"/>
</dbReference>
<dbReference type="InterPro" id="IPR016898">
    <property type="entry name" value="Polyphosphate_phosphotransfera"/>
</dbReference>
<sequence length="291" mass="34000">MGSMDKTVYQYTGDQPVDLTQWATTTDTRIKTAQRNADLETLHDLQRRLYAQKQTGVVIILQGMDTAGKDGLIRHVFSGFNPAGTSVVSFKQPTSVDLQHDFLWRINRQLPARGEIRIFNRSQYEDVLISRVHPEILVGQHLPDVRSVADVTDKFFERRYHDLRHFETYLRHQGIMTYKFFLHISQKEQTARLERRLALPEKNWKFSTSDLKERQFWADYQTAYAQMLEHTATAKNPWYIIPADDKPTARRLVTAILTQELSQLDPQYPQVTADQQAHFQQLLQQLRKGQI</sequence>
<keyword evidence="2" id="KW-0418">Kinase</keyword>
<evidence type="ECO:0000256" key="1">
    <source>
        <dbReference type="ARBA" id="ARBA00022679"/>
    </source>
</evidence>
<dbReference type="STRING" id="216463.VC81_09990"/>
<protein>
    <submittedName>
        <fullName evidence="4">Phosphate:nucleotide phosphotransferase</fullName>
    </submittedName>
</protein>